<evidence type="ECO:0000313" key="10">
    <source>
        <dbReference type="Proteomes" id="UP000190657"/>
    </source>
</evidence>
<name>A0A1T4M8E9_9FIRM</name>
<feature type="domain" description="Polymerase beta nucleotidyltransferase" evidence="8">
    <location>
        <begin position="8"/>
        <end position="94"/>
    </location>
</feature>
<evidence type="ECO:0000256" key="1">
    <source>
        <dbReference type="ARBA" id="ARBA00001946"/>
    </source>
</evidence>
<keyword evidence="5" id="KW-0547">Nucleotide-binding</keyword>
<evidence type="ECO:0000313" key="9">
    <source>
        <dbReference type="EMBL" id="SJZ62974.1"/>
    </source>
</evidence>
<comment type="cofactor">
    <cofactor evidence="1">
        <name>Mg(2+)</name>
        <dbReference type="ChEBI" id="CHEBI:18420"/>
    </cofactor>
</comment>
<dbReference type="InterPro" id="IPR041633">
    <property type="entry name" value="Polbeta"/>
</dbReference>
<keyword evidence="10" id="KW-1185">Reference proteome</keyword>
<dbReference type="CDD" id="cd05403">
    <property type="entry name" value="NT_KNTase_like"/>
    <property type="match status" value="1"/>
</dbReference>
<evidence type="ECO:0000256" key="4">
    <source>
        <dbReference type="ARBA" id="ARBA00022723"/>
    </source>
</evidence>
<keyword evidence="6" id="KW-0067">ATP-binding</keyword>
<dbReference type="SUPFAM" id="SSF81301">
    <property type="entry name" value="Nucleotidyltransferase"/>
    <property type="match status" value="1"/>
</dbReference>
<organism evidence="9 10">
    <name type="scientific">Eubacterium coprostanoligenes</name>
    <dbReference type="NCBI Taxonomy" id="290054"/>
    <lineage>
        <taxon>Bacteria</taxon>
        <taxon>Bacillati</taxon>
        <taxon>Bacillota</taxon>
        <taxon>Clostridia</taxon>
        <taxon>Eubacteriales</taxon>
        <taxon>Eubacteriaceae</taxon>
        <taxon>Eubacterium</taxon>
    </lineage>
</organism>
<evidence type="ECO:0000256" key="3">
    <source>
        <dbReference type="ARBA" id="ARBA00022695"/>
    </source>
</evidence>
<dbReference type="GO" id="GO:0016779">
    <property type="term" value="F:nucleotidyltransferase activity"/>
    <property type="evidence" value="ECO:0007669"/>
    <property type="project" value="UniProtKB-KW"/>
</dbReference>
<dbReference type="InterPro" id="IPR052038">
    <property type="entry name" value="Type-VII_TA_antitoxin"/>
</dbReference>
<gene>
    <name evidence="9" type="ORF">SAMN02745114_01174</name>
</gene>
<sequence length="95" mass="10798">MTKTEIENQIRQLLVKYNAEYALLFGSYARGEETENSDVDVVVFGGDGFKKYNIFAFAEDLRQLTGKDVDAFEICEIDKSTPFYDNVIKEGIKIA</sequence>
<dbReference type="GO" id="GO:0005524">
    <property type="term" value="F:ATP binding"/>
    <property type="evidence" value="ECO:0007669"/>
    <property type="project" value="UniProtKB-KW"/>
</dbReference>
<dbReference type="EMBL" id="FUWW01000011">
    <property type="protein sequence ID" value="SJZ62974.1"/>
    <property type="molecule type" value="Genomic_DNA"/>
</dbReference>
<dbReference type="STRING" id="290054.SAMN02745114_01174"/>
<evidence type="ECO:0000256" key="5">
    <source>
        <dbReference type="ARBA" id="ARBA00022741"/>
    </source>
</evidence>
<dbReference type="Proteomes" id="UP000190657">
    <property type="component" value="Unassembled WGS sequence"/>
</dbReference>
<dbReference type="Pfam" id="PF18765">
    <property type="entry name" value="Polbeta"/>
    <property type="match status" value="1"/>
</dbReference>
<dbReference type="Gene3D" id="3.30.460.10">
    <property type="entry name" value="Beta Polymerase, domain 2"/>
    <property type="match status" value="1"/>
</dbReference>
<dbReference type="RefSeq" id="WP_078768651.1">
    <property type="nucleotide sequence ID" value="NZ_FUWW01000011.1"/>
</dbReference>
<accession>A0A1T4M8E9</accession>
<dbReference type="InterPro" id="IPR043519">
    <property type="entry name" value="NT_sf"/>
</dbReference>
<dbReference type="AlphaFoldDB" id="A0A1T4M8E9"/>
<evidence type="ECO:0000256" key="7">
    <source>
        <dbReference type="ARBA" id="ARBA00022842"/>
    </source>
</evidence>
<dbReference type="PANTHER" id="PTHR33571">
    <property type="entry name" value="SSL8005 PROTEIN"/>
    <property type="match status" value="1"/>
</dbReference>
<dbReference type="GO" id="GO:0046872">
    <property type="term" value="F:metal ion binding"/>
    <property type="evidence" value="ECO:0007669"/>
    <property type="project" value="UniProtKB-KW"/>
</dbReference>
<protein>
    <recommendedName>
        <fullName evidence="8">Polymerase beta nucleotidyltransferase domain-containing protein</fullName>
    </recommendedName>
</protein>
<evidence type="ECO:0000256" key="2">
    <source>
        <dbReference type="ARBA" id="ARBA00022679"/>
    </source>
</evidence>
<keyword evidence="3" id="KW-0548">Nucleotidyltransferase</keyword>
<proteinExistence type="predicted"/>
<keyword evidence="7" id="KW-0460">Magnesium</keyword>
<reference evidence="9 10" key="1">
    <citation type="submission" date="2017-02" db="EMBL/GenBank/DDBJ databases">
        <authorList>
            <person name="Peterson S.W."/>
        </authorList>
    </citation>
    <scope>NUCLEOTIDE SEQUENCE [LARGE SCALE GENOMIC DNA]</scope>
    <source>
        <strain evidence="9 10">ATCC 51222</strain>
    </source>
</reference>
<keyword evidence="2" id="KW-0808">Transferase</keyword>
<evidence type="ECO:0000256" key="6">
    <source>
        <dbReference type="ARBA" id="ARBA00022840"/>
    </source>
</evidence>
<dbReference type="PANTHER" id="PTHR33571:SF14">
    <property type="entry name" value="PROTEIN ADENYLYLTRANSFERASE MJ0435-RELATED"/>
    <property type="match status" value="1"/>
</dbReference>
<dbReference type="OrthoDB" id="9810452at2"/>
<evidence type="ECO:0000259" key="8">
    <source>
        <dbReference type="Pfam" id="PF18765"/>
    </source>
</evidence>
<keyword evidence="4" id="KW-0479">Metal-binding</keyword>